<organism evidence="11 12">
    <name type="scientific">Nocardioides marinisabuli</name>
    <dbReference type="NCBI Taxonomy" id="419476"/>
    <lineage>
        <taxon>Bacteria</taxon>
        <taxon>Bacillati</taxon>
        <taxon>Actinomycetota</taxon>
        <taxon>Actinomycetes</taxon>
        <taxon>Propionibacteriales</taxon>
        <taxon>Nocardioidaceae</taxon>
        <taxon>Nocardioides</taxon>
    </lineage>
</organism>
<keyword evidence="3 5" id="KW-0378">Hydrolase</keyword>
<evidence type="ECO:0000313" key="11">
    <source>
        <dbReference type="EMBL" id="NYD58201.1"/>
    </source>
</evidence>
<comment type="similarity">
    <text evidence="1 5 6">Belongs to the peptidase S8 family.</text>
</comment>
<dbReference type="InterPro" id="IPR050131">
    <property type="entry name" value="Peptidase_S8_subtilisin-like"/>
</dbReference>
<evidence type="ECO:0000256" key="4">
    <source>
        <dbReference type="ARBA" id="ARBA00022825"/>
    </source>
</evidence>
<dbReference type="FunFam" id="3.40.50.200:FF:000014">
    <property type="entry name" value="Proteinase K"/>
    <property type="match status" value="1"/>
</dbReference>
<name>A0A7Y9F2K5_9ACTN</name>
<dbReference type="GO" id="GO:0006508">
    <property type="term" value="P:proteolysis"/>
    <property type="evidence" value="ECO:0007669"/>
    <property type="project" value="UniProtKB-KW"/>
</dbReference>
<evidence type="ECO:0000256" key="2">
    <source>
        <dbReference type="ARBA" id="ARBA00022670"/>
    </source>
</evidence>
<dbReference type="InterPro" id="IPR015500">
    <property type="entry name" value="Peptidase_S8_subtilisin-rel"/>
</dbReference>
<feature type="chain" id="PRO_5030587579" evidence="8">
    <location>
        <begin position="35"/>
        <end position="572"/>
    </location>
</feature>
<evidence type="ECO:0000256" key="1">
    <source>
        <dbReference type="ARBA" id="ARBA00011073"/>
    </source>
</evidence>
<dbReference type="AlphaFoldDB" id="A0A7Y9F2K5"/>
<dbReference type="GO" id="GO:0004252">
    <property type="term" value="F:serine-type endopeptidase activity"/>
    <property type="evidence" value="ECO:0007669"/>
    <property type="project" value="UniProtKB-UniRule"/>
</dbReference>
<dbReference type="EMBL" id="JACCBE010000001">
    <property type="protein sequence ID" value="NYD58201.1"/>
    <property type="molecule type" value="Genomic_DNA"/>
</dbReference>
<comment type="caution">
    <text evidence="11">The sequence shown here is derived from an EMBL/GenBank/DDBJ whole genome shotgun (WGS) entry which is preliminary data.</text>
</comment>
<dbReference type="InterPro" id="IPR034193">
    <property type="entry name" value="PCSK9_ProteinaseK-like"/>
</dbReference>
<dbReference type="InterPro" id="IPR010259">
    <property type="entry name" value="S8pro/Inhibitor_I9"/>
</dbReference>
<protein>
    <submittedName>
        <fullName evidence="11">Subtilisin family serine protease</fullName>
    </submittedName>
</protein>
<dbReference type="RefSeq" id="WP_179615853.1">
    <property type="nucleotide sequence ID" value="NZ_CP059163.1"/>
</dbReference>
<sequence length="572" mass="57110">MTTSSSRLRRLGAGTAAAVALAGLTALSPTAAQAAPDRGGRADDRPAPVVGQGRASAVPGDYIVVMEERATASAAADARQAARDNGGRVKQTYGTALNGFSARLPQRAVEALRNRPGVAYIEADQTLSIDATQTGATWGLDRIDQRDLPLNGTYTYTPTGSGVTAYVIDTGILAGHTDLGGRVQSGYTAINDGRGTSDCNGHGTHVAGTVGGTTYGVAKQVTLRPVRVLDCAGSGSTSGVIAGVDWVTSHHSAGAPAVANMSLGGGVSSALDQAVNSSIADGVTYAVAAGNENTNACNGSPSRVAAAITVGSTTSTDARSSFSNYGSCLDLFAPGSSITSAWHTSTTATNTISGTSMATPHVAGVAALYLQGDPSAAPSTVTSAVLGSSTSGKVTGAGTGSPNRLLTSLLSSAPTEPPAPSGNLLANPGFESGATAWSATSGVITNDAGAPAASGSWKAWLTGYGTTRTDTLTQQVSVPAAGSASLSFKLYVSSAETTTTRAYDTLQVQVVSGGSTTTLATYSNLDEGTGYVTRTLDASAFTGKSVTVRFVGTEDSSLGTSFVVDDTALTTG</sequence>
<dbReference type="Proteomes" id="UP000516957">
    <property type="component" value="Unassembled WGS sequence"/>
</dbReference>
<feature type="region of interest" description="Disordered" evidence="7">
    <location>
        <begin position="32"/>
        <end position="53"/>
    </location>
</feature>
<proteinExistence type="inferred from homology"/>
<evidence type="ECO:0000256" key="6">
    <source>
        <dbReference type="RuleBase" id="RU003355"/>
    </source>
</evidence>
<dbReference type="PROSITE" id="PS00137">
    <property type="entry name" value="SUBTILASE_HIS"/>
    <property type="match status" value="1"/>
</dbReference>
<dbReference type="Pfam" id="PF00082">
    <property type="entry name" value="Peptidase_S8"/>
    <property type="match status" value="1"/>
</dbReference>
<dbReference type="PROSITE" id="PS00136">
    <property type="entry name" value="SUBTILASE_ASP"/>
    <property type="match status" value="1"/>
</dbReference>
<dbReference type="InterPro" id="IPR036852">
    <property type="entry name" value="Peptidase_S8/S53_dom_sf"/>
</dbReference>
<keyword evidence="8" id="KW-0732">Signal</keyword>
<dbReference type="InterPro" id="IPR037045">
    <property type="entry name" value="S8pro/Inhibitor_I9_sf"/>
</dbReference>
<dbReference type="InterPro" id="IPR023827">
    <property type="entry name" value="Peptidase_S8_Asp-AS"/>
</dbReference>
<evidence type="ECO:0000313" key="12">
    <source>
        <dbReference type="Proteomes" id="UP000516957"/>
    </source>
</evidence>
<feature type="domain" description="Inhibitor I9" evidence="10">
    <location>
        <begin position="62"/>
        <end position="129"/>
    </location>
</feature>
<dbReference type="Gene3D" id="2.60.120.260">
    <property type="entry name" value="Galactose-binding domain-like"/>
    <property type="match status" value="1"/>
</dbReference>
<feature type="domain" description="Peptidase S8/S53" evidence="9">
    <location>
        <begin position="160"/>
        <end position="392"/>
    </location>
</feature>
<feature type="active site" description="Charge relay system" evidence="5">
    <location>
        <position position="202"/>
    </location>
</feature>
<evidence type="ECO:0000259" key="9">
    <source>
        <dbReference type="Pfam" id="PF00082"/>
    </source>
</evidence>
<dbReference type="Gene3D" id="3.40.50.200">
    <property type="entry name" value="Peptidase S8/S53 domain"/>
    <property type="match status" value="1"/>
</dbReference>
<gene>
    <name evidence="11" type="ORF">BKA08_002439</name>
</gene>
<feature type="signal peptide" evidence="8">
    <location>
        <begin position="1"/>
        <end position="34"/>
    </location>
</feature>
<reference evidence="11 12" key="1">
    <citation type="submission" date="2020-07" db="EMBL/GenBank/DDBJ databases">
        <title>Sequencing the genomes of 1000 actinobacteria strains.</title>
        <authorList>
            <person name="Klenk H.-P."/>
        </authorList>
    </citation>
    <scope>NUCLEOTIDE SEQUENCE [LARGE SCALE GENOMIC DNA]</scope>
    <source>
        <strain evidence="11 12">DSM 18965</strain>
    </source>
</reference>
<dbReference type="PROSITE" id="PS00138">
    <property type="entry name" value="SUBTILASE_SER"/>
    <property type="match status" value="1"/>
</dbReference>
<dbReference type="SUPFAM" id="SSF52743">
    <property type="entry name" value="Subtilisin-like"/>
    <property type="match status" value="1"/>
</dbReference>
<dbReference type="InterPro" id="IPR006311">
    <property type="entry name" value="TAT_signal"/>
</dbReference>
<dbReference type="PROSITE" id="PS51318">
    <property type="entry name" value="TAT"/>
    <property type="match status" value="1"/>
</dbReference>
<keyword evidence="4 5" id="KW-0720">Serine protease</keyword>
<dbReference type="InterPro" id="IPR022398">
    <property type="entry name" value="Peptidase_S8_His-AS"/>
</dbReference>
<dbReference type="GO" id="GO:0005615">
    <property type="term" value="C:extracellular space"/>
    <property type="evidence" value="ECO:0007669"/>
    <property type="project" value="TreeGrafter"/>
</dbReference>
<dbReference type="PANTHER" id="PTHR43806">
    <property type="entry name" value="PEPTIDASE S8"/>
    <property type="match status" value="1"/>
</dbReference>
<dbReference type="Pfam" id="PF05922">
    <property type="entry name" value="Inhibitor_I9"/>
    <property type="match status" value="1"/>
</dbReference>
<feature type="region of interest" description="Disordered" evidence="7">
    <location>
        <begin position="380"/>
        <end position="400"/>
    </location>
</feature>
<evidence type="ECO:0000256" key="8">
    <source>
        <dbReference type="SAM" id="SignalP"/>
    </source>
</evidence>
<dbReference type="SUPFAM" id="SSF54897">
    <property type="entry name" value="Protease propeptides/inhibitors"/>
    <property type="match status" value="1"/>
</dbReference>
<dbReference type="PRINTS" id="PR00723">
    <property type="entry name" value="SUBTILISIN"/>
</dbReference>
<dbReference type="InterPro" id="IPR023828">
    <property type="entry name" value="Peptidase_S8_Ser-AS"/>
</dbReference>
<keyword evidence="12" id="KW-1185">Reference proteome</keyword>
<dbReference type="InterPro" id="IPR000209">
    <property type="entry name" value="Peptidase_S8/S53_dom"/>
</dbReference>
<evidence type="ECO:0000256" key="5">
    <source>
        <dbReference type="PROSITE-ProRule" id="PRU01240"/>
    </source>
</evidence>
<feature type="active site" description="Charge relay system" evidence="5">
    <location>
        <position position="356"/>
    </location>
</feature>
<evidence type="ECO:0000256" key="3">
    <source>
        <dbReference type="ARBA" id="ARBA00022801"/>
    </source>
</evidence>
<keyword evidence="2 5" id="KW-0645">Protease</keyword>
<dbReference type="PROSITE" id="PS51892">
    <property type="entry name" value="SUBTILASE"/>
    <property type="match status" value="1"/>
</dbReference>
<dbReference type="PANTHER" id="PTHR43806:SF11">
    <property type="entry name" value="CEREVISIN-RELATED"/>
    <property type="match status" value="1"/>
</dbReference>
<feature type="compositionally biased region" description="Polar residues" evidence="7">
    <location>
        <begin position="380"/>
        <end position="393"/>
    </location>
</feature>
<evidence type="ECO:0000259" key="10">
    <source>
        <dbReference type="Pfam" id="PF05922"/>
    </source>
</evidence>
<evidence type="ECO:0000256" key="7">
    <source>
        <dbReference type="SAM" id="MobiDB-lite"/>
    </source>
</evidence>
<dbReference type="Gene3D" id="3.30.70.80">
    <property type="entry name" value="Peptidase S8 propeptide/proteinase inhibitor I9"/>
    <property type="match status" value="1"/>
</dbReference>
<accession>A0A7Y9F2K5</accession>
<dbReference type="CDD" id="cd04077">
    <property type="entry name" value="Peptidases_S8_PCSK9_ProteinaseK_like"/>
    <property type="match status" value="1"/>
</dbReference>
<feature type="active site" description="Charge relay system" evidence="5">
    <location>
        <position position="169"/>
    </location>
</feature>